<keyword evidence="2" id="KW-0521">NADP</keyword>
<evidence type="ECO:0000313" key="4">
    <source>
        <dbReference type="EMBL" id="PTB41201.1"/>
    </source>
</evidence>
<evidence type="ECO:0000313" key="5">
    <source>
        <dbReference type="Proteomes" id="UP000240493"/>
    </source>
</evidence>
<dbReference type="CDD" id="cd05233">
    <property type="entry name" value="SDR_c"/>
    <property type="match status" value="1"/>
</dbReference>
<reference evidence="4 5" key="1">
    <citation type="submission" date="2016-07" db="EMBL/GenBank/DDBJ databases">
        <title>Multiple horizontal gene transfer events from other fungi enriched the ability of initially mycotrophic Trichoderma (Ascomycota) to feed on dead plant biomass.</title>
        <authorList>
            <consortium name="DOE Joint Genome Institute"/>
            <person name="Aerts A."/>
            <person name="Atanasova L."/>
            <person name="Chenthamara K."/>
            <person name="Zhang J."/>
            <person name="Grujic M."/>
            <person name="Henrissat B."/>
            <person name="Kuo A."/>
            <person name="Salamov A."/>
            <person name="Lipzen A."/>
            <person name="Labutti K."/>
            <person name="Barry K."/>
            <person name="Miao Y."/>
            <person name="Rahimi M.J."/>
            <person name="Shen Q."/>
            <person name="Grigoriev I.V."/>
            <person name="Kubicek C.P."/>
            <person name="Druzhinina I.S."/>
        </authorList>
    </citation>
    <scope>NUCLEOTIDE SEQUENCE [LARGE SCALE GENOMIC DNA]</scope>
    <source>
        <strain evidence="4 5">CBS 433.97</strain>
    </source>
</reference>
<sequence length="300" mass="32261">MGSTGTASIETKNLFDVSGLVAVITGGGSELAIDDHIYDYHAGIGRMITRALAANGAHRVYIIGRRVSVLEETAAPFPDVVKTLECDVTSKESLQAAADRIRSEVGYVNLLWCNSGTSGPESKTLNNNSSLDEFIEENWKHSVDEYADTFKINTAGFWYTSLAFLKLLDAGNRQKNVNFSSQIVGTCSTLGFGRFAPTGRFAYGQSKASQQHMMKQLSTHMVPYGIRVNSIAPGLFPTDMTSAMTTSGYDPAKLIPEKRAGEETDIAGVALFLASKAGSYLNGNVLVCDGGRLSIVPSTY</sequence>
<accession>A0A2T3Z8R4</accession>
<dbReference type="PANTHER" id="PTHR43618:SF18">
    <property type="entry name" value="SHORT CHAIN DEHYDROGENASE_REDUCTASE FAMILY (AFU_ORTHOLOGUE AFUA_5G12480)"/>
    <property type="match status" value="1"/>
</dbReference>
<dbReference type="EMBL" id="KZ679262">
    <property type="protein sequence ID" value="PTB41201.1"/>
    <property type="molecule type" value="Genomic_DNA"/>
</dbReference>
<organism evidence="4 5">
    <name type="scientific">Trichoderma asperellum (strain ATCC 204424 / CBS 433.97 / NBRC 101777)</name>
    <dbReference type="NCBI Taxonomy" id="1042311"/>
    <lineage>
        <taxon>Eukaryota</taxon>
        <taxon>Fungi</taxon>
        <taxon>Dikarya</taxon>
        <taxon>Ascomycota</taxon>
        <taxon>Pezizomycotina</taxon>
        <taxon>Sordariomycetes</taxon>
        <taxon>Hypocreomycetidae</taxon>
        <taxon>Hypocreales</taxon>
        <taxon>Hypocreaceae</taxon>
        <taxon>Trichoderma</taxon>
    </lineage>
</organism>
<evidence type="ECO:0000256" key="2">
    <source>
        <dbReference type="ARBA" id="ARBA00022857"/>
    </source>
</evidence>
<dbReference type="STRING" id="1042311.A0A2T3Z8R4"/>
<dbReference type="GO" id="GO:0016491">
    <property type="term" value="F:oxidoreductase activity"/>
    <property type="evidence" value="ECO:0007669"/>
    <property type="project" value="UniProtKB-KW"/>
</dbReference>
<name>A0A2T3Z8R4_TRIA4</name>
<comment type="similarity">
    <text evidence="1">Belongs to the short-chain dehydrogenases/reductases (SDR) family.</text>
</comment>
<keyword evidence="5" id="KW-1185">Reference proteome</keyword>
<dbReference type="AlphaFoldDB" id="A0A2T3Z8R4"/>
<dbReference type="InterPro" id="IPR052178">
    <property type="entry name" value="Sec_Metab_Biosynth_SDR"/>
</dbReference>
<evidence type="ECO:0000256" key="3">
    <source>
        <dbReference type="ARBA" id="ARBA00023002"/>
    </source>
</evidence>
<dbReference type="PANTHER" id="PTHR43618">
    <property type="entry name" value="7-ALPHA-HYDROXYSTEROID DEHYDROGENASE"/>
    <property type="match status" value="1"/>
</dbReference>
<dbReference type="InterPro" id="IPR036291">
    <property type="entry name" value="NAD(P)-bd_dom_sf"/>
</dbReference>
<gene>
    <name evidence="4" type="ORF">M441DRAFT_47666</name>
</gene>
<dbReference type="Proteomes" id="UP000240493">
    <property type="component" value="Unassembled WGS sequence"/>
</dbReference>
<dbReference type="Gene3D" id="3.40.50.720">
    <property type="entry name" value="NAD(P)-binding Rossmann-like Domain"/>
    <property type="match status" value="1"/>
</dbReference>
<protein>
    <submittedName>
        <fullName evidence="4">Uncharacterized protein</fullName>
    </submittedName>
</protein>
<dbReference type="PRINTS" id="PR00081">
    <property type="entry name" value="GDHRDH"/>
</dbReference>
<proteinExistence type="inferred from homology"/>
<evidence type="ECO:0000256" key="1">
    <source>
        <dbReference type="ARBA" id="ARBA00006484"/>
    </source>
</evidence>
<dbReference type="Pfam" id="PF13561">
    <property type="entry name" value="adh_short_C2"/>
    <property type="match status" value="1"/>
</dbReference>
<dbReference type="OrthoDB" id="2962696at2759"/>
<dbReference type="InterPro" id="IPR002347">
    <property type="entry name" value="SDR_fam"/>
</dbReference>
<dbReference type="SUPFAM" id="SSF51735">
    <property type="entry name" value="NAD(P)-binding Rossmann-fold domains"/>
    <property type="match status" value="1"/>
</dbReference>
<keyword evidence="3" id="KW-0560">Oxidoreductase</keyword>